<keyword evidence="1" id="KW-0812">Transmembrane</keyword>
<keyword evidence="3" id="KW-1185">Reference proteome</keyword>
<name>A0ABR9KHW1_9ACTN</name>
<evidence type="ECO:0000256" key="1">
    <source>
        <dbReference type="SAM" id="Phobius"/>
    </source>
</evidence>
<gene>
    <name evidence="2" type="ORF">H4W81_004184</name>
</gene>
<comment type="caution">
    <text evidence="2">The sequence shown here is derived from an EMBL/GenBank/DDBJ whole genome shotgun (WGS) entry which is preliminary data.</text>
</comment>
<evidence type="ECO:0000313" key="3">
    <source>
        <dbReference type="Proteomes" id="UP000661607"/>
    </source>
</evidence>
<sequence length="67" mass="6801">MRSRQASGTVTLHAQRLIGGSTASSAVITGLIIAVMTIGWATSFLKPPAAERAAEPSAPAEPSPELA</sequence>
<proteinExistence type="predicted"/>
<accession>A0ABR9KHW1</accession>
<keyword evidence="1" id="KW-0472">Membrane</keyword>
<evidence type="ECO:0000313" key="2">
    <source>
        <dbReference type="EMBL" id="MBE1561405.1"/>
    </source>
</evidence>
<keyword evidence="1" id="KW-1133">Transmembrane helix</keyword>
<protein>
    <submittedName>
        <fullName evidence="2">Uncharacterized protein</fullName>
    </submittedName>
</protein>
<dbReference type="Proteomes" id="UP000661607">
    <property type="component" value="Unassembled WGS sequence"/>
</dbReference>
<organism evidence="2 3">
    <name type="scientific">Nonomuraea africana</name>
    <dbReference type="NCBI Taxonomy" id="46171"/>
    <lineage>
        <taxon>Bacteria</taxon>
        <taxon>Bacillati</taxon>
        <taxon>Actinomycetota</taxon>
        <taxon>Actinomycetes</taxon>
        <taxon>Streptosporangiales</taxon>
        <taxon>Streptosporangiaceae</taxon>
        <taxon>Nonomuraea</taxon>
    </lineage>
</organism>
<feature type="transmembrane region" description="Helical" evidence="1">
    <location>
        <begin position="21"/>
        <end position="41"/>
    </location>
</feature>
<dbReference type="EMBL" id="JADBEF010000001">
    <property type="protein sequence ID" value="MBE1561405.1"/>
    <property type="molecule type" value="Genomic_DNA"/>
</dbReference>
<reference evidence="2 3" key="1">
    <citation type="submission" date="2020-10" db="EMBL/GenBank/DDBJ databases">
        <title>Sequencing the genomes of 1000 actinobacteria strains.</title>
        <authorList>
            <person name="Klenk H.-P."/>
        </authorList>
    </citation>
    <scope>NUCLEOTIDE SEQUENCE [LARGE SCALE GENOMIC DNA]</scope>
    <source>
        <strain evidence="2 3">DSM 43748</strain>
    </source>
</reference>
<dbReference type="RefSeq" id="WP_192776315.1">
    <property type="nucleotide sequence ID" value="NZ_BAAASY010000012.1"/>
</dbReference>